<reference evidence="1 2" key="1">
    <citation type="journal article" date="2018" name="Nat. Biotechnol.">
        <title>A standardized bacterial taxonomy based on genome phylogeny substantially revises the tree of life.</title>
        <authorList>
            <person name="Parks D.H."/>
            <person name="Chuvochina M."/>
            <person name="Waite D.W."/>
            <person name="Rinke C."/>
            <person name="Skarshewski A."/>
            <person name="Chaumeil P.A."/>
            <person name="Hugenholtz P."/>
        </authorList>
    </citation>
    <scope>NUCLEOTIDE SEQUENCE [LARGE SCALE GENOMIC DNA]</scope>
    <source>
        <strain evidence="1">UBA11728</strain>
    </source>
</reference>
<organism evidence="1 2">
    <name type="scientific">Lachnoclostridium phytofermentans</name>
    <dbReference type="NCBI Taxonomy" id="66219"/>
    <lineage>
        <taxon>Bacteria</taxon>
        <taxon>Bacillati</taxon>
        <taxon>Bacillota</taxon>
        <taxon>Clostridia</taxon>
        <taxon>Lachnospirales</taxon>
        <taxon>Lachnospiraceae</taxon>
    </lineage>
</organism>
<evidence type="ECO:0000313" key="2">
    <source>
        <dbReference type="Proteomes" id="UP000262969"/>
    </source>
</evidence>
<dbReference type="Proteomes" id="UP000262969">
    <property type="component" value="Unassembled WGS sequence"/>
</dbReference>
<accession>A0A3D2X8C9</accession>
<gene>
    <name evidence="1" type="ORF">DHW61_12655</name>
</gene>
<name>A0A3D2X8C9_9FIRM</name>
<dbReference type="AlphaFoldDB" id="A0A3D2X8C9"/>
<dbReference type="EMBL" id="DPVV01000429">
    <property type="protein sequence ID" value="HCL03236.1"/>
    <property type="molecule type" value="Genomic_DNA"/>
</dbReference>
<comment type="caution">
    <text evidence="1">The sequence shown here is derived from an EMBL/GenBank/DDBJ whole genome shotgun (WGS) entry which is preliminary data.</text>
</comment>
<feature type="non-terminal residue" evidence="1">
    <location>
        <position position="1"/>
    </location>
</feature>
<sequence>IHLEDENHHLEGKNIHLEDENFHSEDESFHSEGENNHKPLYFQLTDDMLKLTVELSASESLFSTFYFCKYPMIVWSNYDNRHPVFYQDEVTMQLIQKLGIVFDKSML</sequence>
<protein>
    <submittedName>
        <fullName evidence="1">Uncharacterized protein</fullName>
    </submittedName>
</protein>
<proteinExistence type="predicted"/>
<evidence type="ECO:0000313" key="1">
    <source>
        <dbReference type="EMBL" id="HCL03236.1"/>
    </source>
</evidence>